<dbReference type="AlphaFoldDB" id="A0A367V4S6"/>
<evidence type="ECO:0000313" key="2">
    <source>
        <dbReference type="Proteomes" id="UP000253061"/>
    </source>
</evidence>
<sequence length="490" mass="55130">MNIARWQYVTALATAVLVSLSIGIPKVQAQQSIDVRTDEARQFSEDFERLTDVTARANILMRADDGGDITYADILANPDDIVLNFRWAKAQLARGEVRGASATLERILVLDPDLAPVRLYYAIVLYRLDSLDEARSQFDRLLQMNISPEVERNIRQYISEIERRRKRLAQSLTMTLGSQIDSNRNAAPNDKIQLLTGTPTAITSSADKPNNDIAYVGALRYDVSYDLGYQEGHEVFASVTGYGSDQVQLDALDIGSFSVDLGARIRGGYWMLTPTLSQTAQSLSREKYLTARTGRLRLDWNVRPFFNLNGDVNYSDERYQNTSESTALRLHSGQRYGARIGGNYTWSPNNRTTINLTAGKKEAARNYYSYDSLSGELIHAYLFGGGSYISGSIRYGKDQYRDPDFLTTGNSPQHRTDRTIRTRLTYGAPLSTILPTDLFGDSATANQILGFLAPINWSITGEYLNTDSNIPNYEYHNARAQVFLTRRWEF</sequence>
<dbReference type="InterPro" id="IPR011990">
    <property type="entry name" value="TPR-like_helical_dom_sf"/>
</dbReference>
<gene>
    <name evidence="1" type="ORF">TH6_17065</name>
</gene>
<dbReference type="EMBL" id="JPWB01000008">
    <property type="protein sequence ID" value="RCK20187.1"/>
    <property type="molecule type" value="Genomic_DNA"/>
</dbReference>
<protein>
    <submittedName>
        <fullName evidence="1">Uncharacterized protein</fullName>
    </submittedName>
</protein>
<organism evidence="1 2">
    <name type="scientific">Thalassospira profundimaris</name>
    <dbReference type="NCBI Taxonomy" id="502049"/>
    <lineage>
        <taxon>Bacteria</taxon>
        <taxon>Pseudomonadati</taxon>
        <taxon>Pseudomonadota</taxon>
        <taxon>Alphaproteobacteria</taxon>
        <taxon>Rhodospirillales</taxon>
        <taxon>Thalassospiraceae</taxon>
        <taxon>Thalassospira</taxon>
    </lineage>
</organism>
<accession>A0A367V4S6</accession>
<proteinExistence type="predicted"/>
<dbReference type="SUPFAM" id="SSF48452">
    <property type="entry name" value="TPR-like"/>
    <property type="match status" value="1"/>
</dbReference>
<dbReference type="Gene3D" id="1.25.40.10">
    <property type="entry name" value="Tetratricopeptide repeat domain"/>
    <property type="match status" value="1"/>
</dbReference>
<dbReference type="RefSeq" id="WP_114129909.1">
    <property type="nucleotide sequence ID" value="NZ_JPWB01000008.1"/>
</dbReference>
<evidence type="ECO:0000313" key="1">
    <source>
        <dbReference type="EMBL" id="RCK20187.1"/>
    </source>
</evidence>
<dbReference type="Proteomes" id="UP000253061">
    <property type="component" value="Unassembled WGS sequence"/>
</dbReference>
<comment type="caution">
    <text evidence="1">The sequence shown here is derived from an EMBL/GenBank/DDBJ whole genome shotgun (WGS) entry which is preliminary data.</text>
</comment>
<name>A0A367V4S6_9PROT</name>
<reference evidence="1 2" key="1">
    <citation type="submission" date="2014-07" db="EMBL/GenBank/DDBJ databases">
        <title>Draft genome sequence of Thalassospira profundimaris R8-17.</title>
        <authorList>
            <person name="Lai Q."/>
            <person name="Shao Z."/>
        </authorList>
    </citation>
    <scope>NUCLEOTIDE SEQUENCE [LARGE SCALE GENOMIC DNA]</scope>
    <source>
        <strain evidence="1 2">R8-17</strain>
    </source>
</reference>